<evidence type="ECO:0000256" key="2">
    <source>
        <dbReference type="ARBA" id="ARBA00022963"/>
    </source>
</evidence>
<evidence type="ECO:0000256" key="1">
    <source>
        <dbReference type="ARBA" id="ARBA00022801"/>
    </source>
</evidence>
<name>A0A4R5QB78_9PROT</name>
<feature type="active site" description="Proton acceptor" evidence="4">
    <location>
        <position position="205"/>
    </location>
</feature>
<dbReference type="GO" id="GO:0016042">
    <property type="term" value="P:lipid catabolic process"/>
    <property type="evidence" value="ECO:0007669"/>
    <property type="project" value="UniProtKB-UniRule"/>
</dbReference>
<dbReference type="InterPro" id="IPR002641">
    <property type="entry name" value="PNPLA_dom"/>
</dbReference>
<reference evidence="6 7" key="1">
    <citation type="journal article" date="2016" name="J. Microbiol.">
        <title>Dankookia rubra gen. nov., sp. nov., an alphaproteobacterium isolated from sediment of a shallow stream.</title>
        <authorList>
            <person name="Kim W.H."/>
            <person name="Kim D.H."/>
            <person name="Kang K."/>
            <person name="Ahn T.Y."/>
        </authorList>
    </citation>
    <scope>NUCLEOTIDE SEQUENCE [LARGE SCALE GENOMIC DNA]</scope>
    <source>
        <strain evidence="6 7">JCM30602</strain>
    </source>
</reference>
<keyword evidence="1 4" id="KW-0378">Hydrolase</keyword>
<dbReference type="OrthoDB" id="9807112at2"/>
<evidence type="ECO:0000256" key="3">
    <source>
        <dbReference type="ARBA" id="ARBA00023098"/>
    </source>
</evidence>
<dbReference type="InterPro" id="IPR050301">
    <property type="entry name" value="NTE"/>
</dbReference>
<dbReference type="InterPro" id="IPR016035">
    <property type="entry name" value="Acyl_Trfase/lysoPLipase"/>
</dbReference>
<protein>
    <submittedName>
        <fullName evidence="6">Patatin-like phospholipase family protein</fullName>
    </submittedName>
</protein>
<sequence length="349" mass="37552">MAKTPSAAPRGARDPVLVDLAFQGGGSHGAFTWGVVDRLLEEPWLEIEGISGTSAGAMNAAVLASGHAKGGAAGARQALEDFWKRVSVAAKYSPFQRGPMDVLLSRWTLDNSPLYLMTDLISRVVSPYDVPSFGGNPLERVLAESVDFAALAAGPIKVFVTATNVRTGRARIFRNGDLTPQALLASACLPQMFQAVEIDGDPYWDGGFAGNPILVPLITELASDDTILIPINPINRPGTPRSARDILDRVNEISFNAVALKELKMLAMMRRVANPGTAEGAMWSRMRMHIVQNQIMVELGASSKLNAEWAFLTMLRDEGRKAAQAFLEKHGAEIGKRSTADIDSLLEGV</sequence>
<feature type="short sequence motif" description="DGA/G" evidence="4">
    <location>
        <begin position="205"/>
        <end position="207"/>
    </location>
</feature>
<evidence type="ECO:0000313" key="7">
    <source>
        <dbReference type="Proteomes" id="UP000295096"/>
    </source>
</evidence>
<dbReference type="PROSITE" id="PS51635">
    <property type="entry name" value="PNPLA"/>
    <property type="match status" value="1"/>
</dbReference>
<accession>A0A4R5QB78</accession>
<gene>
    <name evidence="6" type="ORF">E2C06_22775</name>
</gene>
<dbReference type="PANTHER" id="PTHR14226:SF78">
    <property type="entry name" value="SLR0060 PROTEIN"/>
    <property type="match status" value="1"/>
</dbReference>
<comment type="caution">
    <text evidence="6">The sequence shown here is derived from an EMBL/GenBank/DDBJ whole genome shotgun (WGS) entry which is preliminary data.</text>
</comment>
<feature type="short sequence motif" description="GXSXG" evidence="4">
    <location>
        <begin position="52"/>
        <end position="56"/>
    </location>
</feature>
<dbReference type="GO" id="GO:0016787">
    <property type="term" value="F:hydrolase activity"/>
    <property type="evidence" value="ECO:0007669"/>
    <property type="project" value="UniProtKB-UniRule"/>
</dbReference>
<feature type="short sequence motif" description="GXGXXG" evidence="4">
    <location>
        <begin position="24"/>
        <end position="29"/>
    </location>
</feature>
<keyword evidence="3 4" id="KW-0443">Lipid metabolism</keyword>
<dbReference type="PANTHER" id="PTHR14226">
    <property type="entry name" value="NEUROPATHY TARGET ESTERASE/SWISS CHEESE D.MELANOGASTER"/>
    <property type="match status" value="1"/>
</dbReference>
<dbReference type="EMBL" id="SMSJ01000040">
    <property type="protein sequence ID" value="TDH60340.1"/>
    <property type="molecule type" value="Genomic_DNA"/>
</dbReference>
<proteinExistence type="predicted"/>
<keyword evidence="2 4" id="KW-0442">Lipid degradation</keyword>
<dbReference type="RefSeq" id="WP_133290906.1">
    <property type="nucleotide sequence ID" value="NZ_SMSJ01000040.1"/>
</dbReference>
<evidence type="ECO:0000259" key="5">
    <source>
        <dbReference type="PROSITE" id="PS51635"/>
    </source>
</evidence>
<feature type="domain" description="PNPLA" evidence="5">
    <location>
        <begin position="20"/>
        <end position="218"/>
    </location>
</feature>
<keyword evidence="7" id="KW-1185">Reference proteome</keyword>
<dbReference type="Proteomes" id="UP000295096">
    <property type="component" value="Unassembled WGS sequence"/>
</dbReference>
<feature type="active site" description="Nucleophile" evidence="4">
    <location>
        <position position="54"/>
    </location>
</feature>
<dbReference type="Pfam" id="PF01734">
    <property type="entry name" value="Patatin"/>
    <property type="match status" value="1"/>
</dbReference>
<dbReference type="AlphaFoldDB" id="A0A4R5QB78"/>
<dbReference type="SUPFAM" id="SSF52151">
    <property type="entry name" value="FabD/lysophospholipase-like"/>
    <property type="match status" value="1"/>
</dbReference>
<dbReference type="Gene3D" id="3.40.1090.10">
    <property type="entry name" value="Cytosolic phospholipase A2 catalytic domain"/>
    <property type="match status" value="2"/>
</dbReference>
<organism evidence="6 7">
    <name type="scientific">Dankookia rubra</name>
    <dbReference type="NCBI Taxonomy" id="1442381"/>
    <lineage>
        <taxon>Bacteria</taxon>
        <taxon>Pseudomonadati</taxon>
        <taxon>Pseudomonadota</taxon>
        <taxon>Alphaproteobacteria</taxon>
        <taxon>Acetobacterales</taxon>
        <taxon>Roseomonadaceae</taxon>
        <taxon>Dankookia</taxon>
    </lineage>
</organism>
<evidence type="ECO:0000256" key="4">
    <source>
        <dbReference type="PROSITE-ProRule" id="PRU01161"/>
    </source>
</evidence>
<evidence type="ECO:0000313" key="6">
    <source>
        <dbReference type="EMBL" id="TDH60340.1"/>
    </source>
</evidence>